<protein>
    <submittedName>
        <fullName evidence="2">Uncharacterized protein</fullName>
    </submittedName>
</protein>
<feature type="compositionally biased region" description="Basic and acidic residues" evidence="1">
    <location>
        <begin position="63"/>
        <end position="74"/>
    </location>
</feature>
<evidence type="ECO:0000256" key="1">
    <source>
        <dbReference type="SAM" id="MobiDB-lite"/>
    </source>
</evidence>
<reference evidence="2 3" key="1">
    <citation type="submission" date="2020-04" db="EMBL/GenBank/DDBJ databases">
        <authorList>
            <person name="De Canck E."/>
        </authorList>
    </citation>
    <scope>NUCLEOTIDE SEQUENCE [LARGE SCALE GENOMIC DNA]</scope>
    <source>
        <strain evidence="2 3">LMG 7053</strain>
    </source>
</reference>
<organism evidence="2 3">
    <name type="scientific">Achromobacter ruhlandii</name>
    <dbReference type="NCBI Taxonomy" id="72557"/>
    <lineage>
        <taxon>Bacteria</taxon>
        <taxon>Pseudomonadati</taxon>
        <taxon>Pseudomonadota</taxon>
        <taxon>Betaproteobacteria</taxon>
        <taxon>Burkholderiales</taxon>
        <taxon>Alcaligenaceae</taxon>
        <taxon>Achromobacter</taxon>
    </lineage>
</organism>
<dbReference type="Proteomes" id="UP000494161">
    <property type="component" value="Unassembled WGS sequence"/>
</dbReference>
<evidence type="ECO:0000313" key="3">
    <source>
        <dbReference type="Proteomes" id="UP000494161"/>
    </source>
</evidence>
<evidence type="ECO:0000313" key="2">
    <source>
        <dbReference type="EMBL" id="CAB3944047.1"/>
    </source>
</evidence>
<proteinExistence type="predicted"/>
<keyword evidence="3" id="KW-1185">Reference proteome</keyword>
<feature type="region of interest" description="Disordered" evidence="1">
    <location>
        <begin position="61"/>
        <end position="83"/>
    </location>
</feature>
<dbReference type="EMBL" id="CADILJ010000008">
    <property type="protein sequence ID" value="CAB3944047.1"/>
    <property type="molecule type" value="Genomic_DNA"/>
</dbReference>
<comment type="caution">
    <text evidence="2">The sequence shown here is derived from an EMBL/GenBank/DDBJ whole genome shotgun (WGS) entry which is preliminary data.</text>
</comment>
<accession>A0ABM8LR40</accession>
<sequence>MRFTVQNGDGWSAIQNAFILGVAQFIDTGLLLGQQPLAQDRRRCGWHAAIERAFPAQMGEVGGADHDLGRHTADIDAGAADGPALDQRDVRALLDGFQRRSHRGATAADNGDVQSTPITASLVATAQPSQRLAKQSAPH</sequence>
<name>A0ABM8LR40_9BURK</name>
<gene>
    <name evidence="2" type="ORF">LMG7053_01553</name>
</gene>